<reference evidence="2 3" key="1">
    <citation type="journal article" date="2021" name="Elife">
        <title>Chloroplast acquisition without the gene transfer in kleptoplastic sea slugs, Plakobranchus ocellatus.</title>
        <authorList>
            <person name="Maeda T."/>
            <person name="Takahashi S."/>
            <person name="Yoshida T."/>
            <person name="Shimamura S."/>
            <person name="Takaki Y."/>
            <person name="Nagai Y."/>
            <person name="Toyoda A."/>
            <person name="Suzuki Y."/>
            <person name="Arimoto A."/>
            <person name="Ishii H."/>
            <person name="Satoh N."/>
            <person name="Nishiyama T."/>
            <person name="Hasebe M."/>
            <person name="Maruyama T."/>
            <person name="Minagawa J."/>
            <person name="Obokata J."/>
            <person name="Shigenobu S."/>
        </authorList>
    </citation>
    <scope>NUCLEOTIDE SEQUENCE [LARGE SCALE GENOMIC DNA]</scope>
</reference>
<evidence type="ECO:0000256" key="1">
    <source>
        <dbReference type="SAM" id="MobiDB-lite"/>
    </source>
</evidence>
<keyword evidence="3" id="KW-1185">Reference proteome</keyword>
<dbReference type="EMBL" id="BMAT01002000">
    <property type="protein sequence ID" value="GFR96944.1"/>
    <property type="molecule type" value="Genomic_DNA"/>
</dbReference>
<protein>
    <submittedName>
        <fullName evidence="2">Uncharacterized protein</fullName>
    </submittedName>
</protein>
<evidence type="ECO:0000313" key="3">
    <source>
        <dbReference type="Proteomes" id="UP000762676"/>
    </source>
</evidence>
<gene>
    <name evidence="2" type="ORF">ElyMa_000981200</name>
</gene>
<name>A0AAV4HH17_9GAST</name>
<feature type="compositionally biased region" description="Low complexity" evidence="1">
    <location>
        <begin position="64"/>
        <end position="119"/>
    </location>
</feature>
<feature type="region of interest" description="Disordered" evidence="1">
    <location>
        <begin position="60"/>
        <end position="119"/>
    </location>
</feature>
<proteinExistence type="predicted"/>
<dbReference type="AlphaFoldDB" id="A0AAV4HH17"/>
<evidence type="ECO:0000313" key="2">
    <source>
        <dbReference type="EMBL" id="GFR96944.1"/>
    </source>
</evidence>
<dbReference type="Proteomes" id="UP000762676">
    <property type="component" value="Unassembled WGS sequence"/>
</dbReference>
<sequence length="319" mass="38995">MSIEIEISALDNVLRTLGQRAVRNNANERAAKLQRGPRYEPVRKGIPYCLYRRQRLQRQRLRRQQYQPQQQPQQQQQQYQPQQQPQQQQQYQPQQQPQLQEQDQPQQQPHEQLQYQFQQQPHPQLQYQFQQQLHPQLQPQDIQQLENLRHQYLLIPSEFLQFLQALPEDDEQHDLHELLQQLYENAQPQPVEVENGLYPQAHPDLLDLLHHLLLQYKRVEPHLERLFVQLHQQTQPDLLKMLAEAEILPSMRQHVIERLEPQVLAYLPELEQQFRQLPCVKLFEYFHQRLQHYLWQQRDQQLQILLHQRFRRSPRRARG</sequence>
<accession>A0AAV4HH17</accession>
<organism evidence="2 3">
    <name type="scientific">Elysia marginata</name>
    <dbReference type="NCBI Taxonomy" id="1093978"/>
    <lineage>
        <taxon>Eukaryota</taxon>
        <taxon>Metazoa</taxon>
        <taxon>Spiralia</taxon>
        <taxon>Lophotrochozoa</taxon>
        <taxon>Mollusca</taxon>
        <taxon>Gastropoda</taxon>
        <taxon>Heterobranchia</taxon>
        <taxon>Euthyneura</taxon>
        <taxon>Panpulmonata</taxon>
        <taxon>Sacoglossa</taxon>
        <taxon>Placobranchoidea</taxon>
        <taxon>Plakobranchidae</taxon>
        <taxon>Elysia</taxon>
    </lineage>
</organism>
<comment type="caution">
    <text evidence="2">The sequence shown here is derived from an EMBL/GenBank/DDBJ whole genome shotgun (WGS) entry which is preliminary data.</text>
</comment>